<dbReference type="GeneID" id="113209147"/>
<dbReference type="Gene3D" id="3.80.10.10">
    <property type="entry name" value="Ribonuclease Inhibitor"/>
    <property type="match status" value="1"/>
</dbReference>
<evidence type="ECO:0000313" key="4">
    <source>
        <dbReference type="RefSeq" id="XP_052123246.1"/>
    </source>
</evidence>
<evidence type="ECO:0000259" key="1">
    <source>
        <dbReference type="PROSITE" id="PS50181"/>
    </source>
</evidence>
<dbReference type="Gene3D" id="1.20.1280.50">
    <property type="match status" value="1"/>
</dbReference>
<evidence type="ECO:0000313" key="2">
    <source>
        <dbReference type="Proteomes" id="UP000504606"/>
    </source>
</evidence>
<dbReference type="InterPro" id="IPR032675">
    <property type="entry name" value="LRR_dom_sf"/>
</dbReference>
<dbReference type="Proteomes" id="UP000504606">
    <property type="component" value="Unplaced"/>
</dbReference>
<evidence type="ECO:0000313" key="7">
    <source>
        <dbReference type="RefSeq" id="XP_052123250.1"/>
    </source>
</evidence>
<dbReference type="KEGG" id="foc:113209147"/>
<name>A0A9C6WYD6_FRAOC</name>
<dbReference type="OrthoDB" id="101791at2759"/>
<accession>A0A9C6WYD6</accession>
<dbReference type="SMART" id="SM00256">
    <property type="entry name" value="FBOX"/>
    <property type="match status" value="1"/>
</dbReference>
<feature type="domain" description="F-box" evidence="1">
    <location>
        <begin position="1"/>
        <end position="44"/>
    </location>
</feature>
<evidence type="ECO:0000313" key="3">
    <source>
        <dbReference type="RefSeq" id="XP_052123245.1"/>
    </source>
</evidence>
<dbReference type="RefSeq" id="XP_052123250.1">
    <property type="nucleotide sequence ID" value="XM_052267290.1"/>
</dbReference>
<dbReference type="PROSITE" id="PS50181">
    <property type="entry name" value="FBOX"/>
    <property type="match status" value="1"/>
</dbReference>
<dbReference type="SUPFAM" id="SSF52047">
    <property type="entry name" value="RNI-like"/>
    <property type="match status" value="1"/>
</dbReference>
<sequence>MEQLSDDAVLQVLRFLDVPSLLTCRLVCRRLGDLVLHPDAWLHREVGAARRPCMCSVLRLAPCLRRLDTTSAKITANSCLPAALASTRCAVAELQLWVHNDVEAGVATALILRQAGLGRLRCLGVSLGVNIEERVSASMISMFLAAVASTRGWKEIDISMIRTVVPSFRTTASVALGSAVTTPSLKNFRCDRIPGAEPFVLFMLAGHADTLETVDLGPSPPNMFAASIAPLLAGMAHLRELSCCNLRGLEALTGCQSLRILRLGVSRHEYPPVDRAACAGAAKLLRHAEHLRKLTLGAVQANAGVVVDLICALAASGRSRLEWLTISTIVTGPHVQALIRALPGLPALQFLEARVDVKQDVDDLVLAITPITAPALQRVELELDFTKGKVCVHAWFHGDAFKTLMERNPLLHFILRGEMYCGDKFCQACAKGCHAAVLQESSLFSNYFLFCHDPEKKCSVDHSLKLGDGWGHWVHTD</sequence>
<dbReference type="InterPro" id="IPR001810">
    <property type="entry name" value="F-box_dom"/>
</dbReference>
<gene>
    <name evidence="3 4 5 6 7" type="primary">LOC113209147</name>
</gene>
<dbReference type="RefSeq" id="XP_052123249.1">
    <property type="nucleotide sequence ID" value="XM_052267289.1"/>
</dbReference>
<dbReference type="Pfam" id="PF00646">
    <property type="entry name" value="F-box"/>
    <property type="match status" value="1"/>
</dbReference>
<dbReference type="RefSeq" id="XP_052123245.1">
    <property type="nucleotide sequence ID" value="XM_052267285.1"/>
</dbReference>
<keyword evidence="2" id="KW-1185">Reference proteome</keyword>
<proteinExistence type="predicted"/>
<reference evidence="3 4" key="1">
    <citation type="submission" date="2025-04" db="UniProtKB">
        <authorList>
            <consortium name="RefSeq"/>
        </authorList>
    </citation>
    <scope>IDENTIFICATION</scope>
    <source>
        <tissue evidence="3 4">Whole organism</tissue>
    </source>
</reference>
<dbReference type="RefSeq" id="XP_052123246.1">
    <property type="nucleotide sequence ID" value="XM_052267286.1"/>
</dbReference>
<dbReference type="AlphaFoldDB" id="A0A9C6WYD6"/>
<dbReference type="RefSeq" id="XP_052123248.1">
    <property type="nucleotide sequence ID" value="XM_052267288.1"/>
</dbReference>
<protein>
    <submittedName>
        <fullName evidence="3 4">Uncharacterized protein LOC113209147 isoform X1</fullName>
    </submittedName>
</protein>
<evidence type="ECO:0000313" key="6">
    <source>
        <dbReference type="RefSeq" id="XP_052123249.1"/>
    </source>
</evidence>
<dbReference type="InterPro" id="IPR036047">
    <property type="entry name" value="F-box-like_dom_sf"/>
</dbReference>
<organism evidence="2 3">
    <name type="scientific">Frankliniella occidentalis</name>
    <name type="common">Western flower thrips</name>
    <name type="synonym">Euthrips occidentalis</name>
    <dbReference type="NCBI Taxonomy" id="133901"/>
    <lineage>
        <taxon>Eukaryota</taxon>
        <taxon>Metazoa</taxon>
        <taxon>Ecdysozoa</taxon>
        <taxon>Arthropoda</taxon>
        <taxon>Hexapoda</taxon>
        <taxon>Insecta</taxon>
        <taxon>Pterygota</taxon>
        <taxon>Neoptera</taxon>
        <taxon>Paraneoptera</taxon>
        <taxon>Thysanoptera</taxon>
        <taxon>Terebrantia</taxon>
        <taxon>Thripoidea</taxon>
        <taxon>Thripidae</taxon>
        <taxon>Frankliniella</taxon>
    </lineage>
</organism>
<dbReference type="SUPFAM" id="SSF81383">
    <property type="entry name" value="F-box domain"/>
    <property type="match status" value="1"/>
</dbReference>
<evidence type="ECO:0000313" key="5">
    <source>
        <dbReference type="RefSeq" id="XP_052123248.1"/>
    </source>
</evidence>